<protein>
    <submittedName>
        <fullName evidence="1">Uncharacterized protein</fullName>
    </submittedName>
</protein>
<dbReference type="PROSITE" id="PS51257">
    <property type="entry name" value="PROKAR_LIPOPROTEIN"/>
    <property type="match status" value="1"/>
</dbReference>
<dbReference type="AlphaFoldDB" id="A0A0F9SR01"/>
<name>A0A0F9SR01_9ZZZZ</name>
<comment type="caution">
    <text evidence="1">The sequence shown here is derived from an EMBL/GenBank/DDBJ whole genome shotgun (WGS) entry which is preliminary data.</text>
</comment>
<accession>A0A0F9SR01</accession>
<gene>
    <name evidence="1" type="ORF">LCGC14_0743600</name>
</gene>
<sequence length="121" mass="13424">MKQTLRAAAMLLFAAILAGCSSGPSDSVVEDILTSQSDSFVSISDVERINGYEEGNKYVVDVRYIMTFKQGFQELVNQSSGFDRMGLQMMGMMAGEWEKGDSIEKEESLTFVDSENGWKLL</sequence>
<proteinExistence type="predicted"/>
<dbReference type="EMBL" id="LAZR01001766">
    <property type="protein sequence ID" value="KKN39406.1"/>
    <property type="molecule type" value="Genomic_DNA"/>
</dbReference>
<reference evidence="1" key="1">
    <citation type="journal article" date="2015" name="Nature">
        <title>Complex archaea that bridge the gap between prokaryotes and eukaryotes.</title>
        <authorList>
            <person name="Spang A."/>
            <person name="Saw J.H."/>
            <person name="Jorgensen S.L."/>
            <person name="Zaremba-Niedzwiedzka K."/>
            <person name="Martijn J."/>
            <person name="Lind A.E."/>
            <person name="van Eijk R."/>
            <person name="Schleper C."/>
            <person name="Guy L."/>
            <person name="Ettema T.J."/>
        </authorList>
    </citation>
    <scope>NUCLEOTIDE SEQUENCE</scope>
</reference>
<evidence type="ECO:0000313" key="1">
    <source>
        <dbReference type="EMBL" id="KKN39406.1"/>
    </source>
</evidence>
<organism evidence="1">
    <name type="scientific">marine sediment metagenome</name>
    <dbReference type="NCBI Taxonomy" id="412755"/>
    <lineage>
        <taxon>unclassified sequences</taxon>
        <taxon>metagenomes</taxon>
        <taxon>ecological metagenomes</taxon>
    </lineage>
</organism>